<name>U4LVS3_PYROM</name>
<reference evidence="4 5" key="1">
    <citation type="journal article" date="2013" name="PLoS Genet.">
        <title>The genome and development-dependent transcriptomes of Pyronema confluens: a window into fungal evolution.</title>
        <authorList>
            <person name="Traeger S."/>
            <person name="Altegoer F."/>
            <person name="Freitag M."/>
            <person name="Gabaldon T."/>
            <person name="Kempken F."/>
            <person name="Kumar A."/>
            <person name="Marcet-Houben M."/>
            <person name="Poggeler S."/>
            <person name="Stajich J.E."/>
            <person name="Nowrousian M."/>
        </authorList>
    </citation>
    <scope>NUCLEOTIDE SEQUENCE [LARGE SCALE GENOMIC DNA]</scope>
    <source>
        <strain evidence="5">CBS 100304</strain>
        <tissue evidence="4">Vegetative mycelium</tissue>
    </source>
</reference>
<dbReference type="Proteomes" id="UP000018144">
    <property type="component" value="Unassembled WGS sequence"/>
</dbReference>
<dbReference type="GO" id="GO:0000324">
    <property type="term" value="C:fungal-type vacuole"/>
    <property type="evidence" value="ECO:0007669"/>
    <property type="project" value="TreeGrafter"/>
</dbReference>
<feature type="signal peptide" evidence="3">
    <location>
        <begin position="1"/>
        <end position="23"/>
    </location>
</feature>
<evidence type="ECO:0000256" key="3">
    <source>
        <dbReference type="SAM" id="SignalP"/>
    </source>
</evidence>
<keyword evidence="3" id="KW-0732">Signal</keyword>
<feature type="compositionally biased region" description="Low complexity" evidence="1">
    <location>
        <begin position="57"/>
        <end position="71"/>
    </location>
</feature>
<dbReference type="eggNOG" id="ENOG502S625">
    <property type="taxonomic scope" value="Eukaryota"/>
</dbReference>
<proteinExistence type="predicted"/>
<feature type="compositionally biased region" description="Polar residues" evidence="1">
    <location>
        <begin position="47"/>
        <end position="56"/>
    </location>
</feature>
<organism evidence="4 5">
    <name type="scientific">Pyronema omphalodes (strain CBS 100304)</name>
    <name type="common">Pyronema confluens</name>
    <dbReference type="NCBI Taxonomy" id="1076935"/>
    <lineage>
        <taxon>Eukaryota</taxon>
        <taxon>Fungi</taxon>
        <taxon>Dikarya</taxon>
        <taxon>Ascomycota</taxon>
        <taxon>Pezizomycotina</taxon>
        <taxon>Pezizomycetes</taxon>
        <taxon>Pezizales</taxon>
        <taxon>Pyronemataceae</taxon>
        <taxon>Pyronema</taxon>
    </lineage>
</organism>
<dbReference type="OMA" id="ANAPYMQ"/>
<feature type="region of interest" description="Disordered" evidence="1">
    <location>
        <begin position="22"/>
        <end position="79"/>
    </location>
</feature>
<feature type="compositionally biased region" description="Low complexity" evidence="1">
    <location>
        <begin position="202"/>
        <end position="211"/>
    </location>
</feature>
<sequence>MKVQRLLTASVISVLLFAAGTQAQNNGGNGNTDTTASPRSTRGPIATSRTSNTDNLPTASPTPTASSTSSTVLGVNTDLPATDAPLPKATLPFTIPVITPPPTKNAPFMQQSKYPEGTVFIAVGAVLGVCVLILLAWRGLVAWALHRSVQRANNKQGLIDSKPLGGNGGGNGGFYGAGAGSMHSLDHLASTNRSPGLPPPNSSLFFSPTSNQAAPPNAGADRRSQYLPPGFYAANSANRKSFVASNSRLGISPPGTPLMAPVSRRASSVGTDRMPGVRVNDSQISLNVLPTGRAPSAYLEDLFENHHQTPDHRRY</sequence>
<accession>U4LVS3</accession>
<dbReference type="EMBL" id="HF935907">
    <property type="protein sequence ID" value="CCX32786.1"/>
    <property type="molecule type" value="Genomic_DNA"/>
</dbReference>
<evidence type="ECO:0000256" key="2">
    <source>
        <dbReference type="SAM" id="Phobius"/>
    </source>
</evidence>
<feature type="chain" id="PRO_5004651980" evidence="3">
    <location>
        <begin position="24"/>
        <end position="315"/>
    </location>
</feature>
<dbReference type="AlphaFoldDB" id="U4LVS3"/>
<evidence type="ECO:0000313" key="5">
    <source>
        <dbReference type="Proteomes" id="UP000018144"/>
    </source>
</evidence>
<keyword evidence="2" id="KW-0472">Membrane</keyword>
<dbReference type="InterPro" id="IPR051009">
    <property type="entry name" value="PRM"/>
</dbReference>
<keyword evidence="2" id="KW-1133">Transmembrane helix</keyword>
<keyword evidence="5" id="KW-1185">Reference proteome</keyword>
<gene>
    <name evidence="4" type="ORF">PCON_13637</name>
</gene>
<evidence type="ECO:0000313" key="4">
    <source>
        <dbReference type="EMBL" id="CCX32786.1"/>
    </source>
</evidence>
<feature type="region of interest" description="Disordered" evidence="1">
    <location>
        <begin position="186"/>
        <end position="227"/>
    </location>
</feature>
<dbReference type="OrthoDB" id="4065319at2759"/>
<protein>
    <submittedName>
        <fullName evidence="4">Uncharacterized protein</fullName>
    </submittedName>
</protein>
<evidence type="ECO:0000256" key="1">
    <source>
        <dbReference type="SAM" id="MobiDB-lite"/>
    </source>
</evidence>
<dbReference type="PANTHER" id="PTHR36089:SF1">
    <property type="entry name" value="CHITIN SYNTHASE 3 COMPLEX PROTEIN CSI2-RELATED"/>
    <property type="match status" value="1"/>
</dbReference>
<feature type="transmembrane region" description="Helical" evidence="2">
    <location>
        <begin position="119"/>
        <end position="145"/>
    </location>
</feature>
<keyword evidence="2" id="KW-0812">Transmembrane</keyword>
<dbReference type="PANTHER" id="PTHR36089">
    <property type="entry name" value="CHITIN SYNTHASE 3 COMPLEX PROTEIN CSI2-RELATED"/>
    <property type="match status" value="1"/>
</dbReference>
<feature type="compositionally biased region" description="Low complexity" evidence="1">
    <location>
        <begin position="22"/>
        <end position="36"/>
    </location>
</feature>